<dbReference type="RefSeq" id="WP_140840555.1">
    <property type="nucleotide sequence ID" value="NZ_RCZI01000002.1"/>
</dbReference>
<evidence type="ECO:0000256" key="2">
    <source>
        <dbReference type="ARBA" id="ARBA00022884"/>
    </source>
</evidence>
<name>A0A502DWH7_9BURK</name>
<dbReference type="GO" id="GO:0010608">
    <property type="term" value="P:post-transcriptional regulation of gene expression"/>
    <property type="evidence" value="ECO:0007669"/>
    <property type="project" value="InterPro"/>
</dbReference>
<proteinExistence type="predicted"/>
<keyword evidence="1" id="KW-0963">Cytoplasm</keyword>
<evidence type="ECO:0000256" key="1">
    <source>
        <dbReference type="ARBA" id="ARBA00022490"/>
    </source>
</evidence>
<evidence type="ECO:0000256" key="3">
    <source>
        <dbReference type="ARBA" id="ARBA00023186"/>
    </source>
</evidence>
<feature type="compositionally biased region" description="Basic and acidic residues" evidence="4">
    <location>
        <begin position="284"/>
        <end position="293"/>
    </location>
</feature>
<sequence>MTEAPDHTTAPTSDAPAATAPVTPAERVDASAPAADMPSADAPGRKRSRGGRGRRGGKGERPATAEGDAPAAQTAPPPAGKPARKNGTSAPRKVHPVLERLFELYPQLFGARFRPLKLGIYQELLAAHGDEFKAEDLKLAMGLHARSTRYLECVAAGHPRHDLQGRPVEPVAPEHIHHAILEVFRRRQGRTQDDLSGQLRDRIIAAIEASGVGREAYAERVRARDDASNAALDDALAELARQAAKREALMRAFEANGKTEAEFAEMYGMDLKDVAYALARARRDKADDEKRAAEAALAVPDPEIDVPEAPEAPPADDVTEDTKPQG</sequence>
<keyword evidence="2" id="KW-0694">RNA-binding</keyword>
<protein>
    <submittedName>
        <fullName evidence="6">Fertility inhibition FinO</fullName>
    </submittedName>
</protein>
<organism evidence="6 7">
    <name type="scientific">Variovorax guangxiensis</name>
    <dbReference type="NCBI Taxonomy" id="1775474"/>
    <lineage>
        <taxon>Bacteria</taxon>
        <taxon>Pseudomonadati</taxon>
        <taxon>Pseudomonadota</taxon>
        <taxon>Betaproteobacteria</taxon>
        <taxon>Burkholderiales</taxon>
        <taxon>Comamonadaceae</taxon>
        <taxon>Variovorax</taxon>
    </lineage>
</organism>
<feature type="compositionally biased region" description="Basic residues" evidence="4">
    <location>
        <begin position="45"/>
        <end position="56"/>
    </location>
</feature>
<evidence type="ECO:0000313" key="7">
    <source>
        <dbReference type="Proteomes" id="UP000319212"/>
    </source>
</evidence>
<evidence type="ECO:0000313" key="6">
    <source>
        <dbReference type="EMBL" id="TPG28732.1"/>
    </source>
</evidence>
<dbReference type="Gene3D" id="1.10.1710.10">
    <property type="entry name" value="ProQ/FinO domain"/>
    <property type="match status" value="1"/>
</dbReference>
<dbReference type="PANTHER" id="PTHR38106:SF1">
    <property type="entry name" value="RNA CHAPERONE PROQ"/>
    <property type="match status" value="1"/>
</dbReference>
<dbReference type="SUPFAM" id="SSF48657">
    <property type="entry name" value="FinO-like"/>
    <property type="match status" value="1"/>
</dbReference>
<dbReference type="InterPro" id="IPR016103">
    <property type="entry name" value="ProQ/FinO"/>
</dbReference>
<dbReference type="InterPro" id="IPR023529">
    <property type="entry name" value="ProQ"/>
</dbReference>
<comment type="caution">
    <text evidence="6">The sequence shown here is derived from an EMBL/GenBank/DDBJ whole genome shotgun (WGS) entry which is preliminary data.</text>
</comment>
<feature type="region of interest" description="Disordered" evidence="4">
    <location>
        <begin position="283"/>
        <end position="326"/>
    </location>
</feature>
<evidence type="ECO:0000256" key="4">
    <source>
        <dbReference type="SAM" id="MobiDB-lite"/>
    </source>
</evidence>
<dbReference type="EMBL" id="RCZI01000002">
    <property type="protein sequence ID" value="TPG28732.1"/>
    <property type="molecule type" value="Genomic_DNA"/>
</dbReference>
<reference evidence="6 7" key="1">
    <citation type="journal article" date="2019" name="Environ. Microbiol.">
        <title>Species interactions and distinct microbial communities in high Arctic permafrost affected cryosols are associated with the CH4 and CO2 gas fluxes.</title>
        <authorList>
            <person name="Altshuler I."/>
            <person name="Hamel J."/>
            <person name="Turney S."/>
            <person name="Magnuson E."/>
            <person name="Levesque R."/>
            <person name="Greer C."/>
            <person name="Whyte L.G."/>
        </authorList>
    </citation>
    <scope>NUCLEOTIDE SEQUENCE [LARGE SCALE GENOMIC DNA]</scope>
    <source>
        <strain evidence="6 7">S06.C</strain>
    </source>
</reference>
<gene>
    <name evidence="6" type="ORF">EAH82_08030</name>
</gene>
<feature type="compositionally biased region" description="Low complexity" evidence="4">
    <location>
        <begin position="7"/>
        <end position="42"/>
    </location>
</feature>
<dbReference type="OrthoDB" id="9180746at2"/>
<feature type="domain" description="ProQ/FinO" evidence="5">
    <location>
        <begin position="89"/>
        <end position="199"/>
    </location>
</feature>
<dbReference type="GO" id="GO:0005829">
    <property type="term" value="C:cytosol"/>
    <property type="evidence" value="ECO:0007669"/>
    <property type="project" value="TreeGrafter"/>
</dbReference>
<keyword evidence="3" id="KW-0143">Chaperone</keyword>
<dbReference type="Pfam" id="PF04352">
    <property type="entry name" value="ProQ"/>
    <property type="match status" value="1"/>
</dbReference>
<dbReference type="SMART" id="SM00945">
    <property type="entry name" value="ProQ"/>
    <property type="match status" value="1"/>
</dbReference>
<evidence type="ECO:0000259" key="5">
    <source>
        <dbReference type="SMART" id="SM00945"/>
    </source>
</evidence>
<dbReference type="GO" id="GO:0033592">
    <property type="term" value="F:RNA strand annealing activity"/>
    <property type="evidence" value="ECO:0007669"/>
    <property type="project" value="InterPro"/>
</dbReference>
<feature type="region of interest" description="Disordered" evidence="4">
    <location>
        <begin position="1"/>
        <end position="92"/>
    </location>
</feature>
<dbReference type="PANTHER" id="PTHR38106">
    <property type="entry name" value="RNA CHAPERONE PROQ"/>
    <property type="match status" value="1"/>
</dbReference>
<accession>A0A502DWH7</accession>
<dbReference type="Proteomes" id="UP000319212">
    <property type="component" value="Unassembled WGS sequence"/>
</dbReference>
<dbReference type="GO" id="GO:0034057">
    <property type="term" value="F:RNA strand-exchange activity"/>
    <property type="evidence" value="ECO:0007669"/>
    <property type="project" value="InterPro"/>
</dbReference>
<dbReference type="InterPro" id="IPR036442">
    <property type="entry name" value="ProQ/FinO_sf"/>
</dbReference>
<dbReference type="AlphaFoldDB" id="A0A502DWH7"/>